<dbReference type="Proteomes" id="UP000233398">
    <property type="component" value="Unassembled WGS sequence"/>
</dbReference>
<name>A0A2N0VKQ2_9BACT</name>
<dbReference type="AlphaFoldDB" id="A0A2N0VKQ2"/>
<accession>A0A2N0VKQ2</accession>
<reference evidence="3 4" key="1">
    <citation type="submission" date="2017-11" db="EMBL/GenBank/DDBJ databases">
        <title>Rhodohalobacter 15182 sp. nov., isolated from a salt lake.</title>
        <authorList>
            <person name="Han S."/>
        </authorList>
    </citation>
    <scope>NUCLEOTIDE SEQUENCE [LARGE SCALE GENOMIC DNA]</scope>
    <source>
        <strain evidence="3 4">15182</strain>
    </source>
</reference>
<comment type="caution">
    <text evidence="3">The sequence shown here is derived from an EMBL/GenBank/DDBJ whole genome shotgun (WGS) entry which is preliminary data.</text>
</comment>
<keyword evidence="2" id="KW-0732">Signal</keyword>
<sequence length="237" mass="27635">MVKIMKKLATLLIIVSLSALSVQAQNMQNRGAMAPGLEQIVFTYGEELNLTDDQISEIISKQLEYQQTMRASRAQMNRGERGKRQNNDQRQARMGENLRGPHTQSILNGVLTDDQKSQLRSLMLDRTEFEHDYRTIKHQMIVEKAELSGEKADQVLSMMNKHSEMQRDMRIQGIENPSSVDADQRRELSETMQADREELRSILTVEEYQNLMQFMNHRQNRQNSGMNQRPNNRRQNR</sequence>
<evidence type="ECO:0000256" key="1">
    <source>
        <dbReference type="SAM" id="MobiDB-lite"/>
    </source>
</evidence>
<feature type="compositionally biased region" description="Basic and acidic residues" evidence="1">
    <location>
        <begin position="78"/>
        <end position="93"/>
    </location>
</feature>
<organism evidence="3 4">
    <name type="scientific">Rhodohalobacter barkolensis</name>
    <dbReference type="NCBI Taxonomy" id="2053187"/>
    <lineage>
        <taxon>Bacteria</taxon>
        <taxon>Pseudomonadati</taxon>
        <taxon>Balneolota</taxon>
        <taxon>Balneolia</taxon>
        <taxon>Balneolales</taxon>
        <taxon>Balneolaceae</taxon>
        <taxon>Rhodohalobacter</taxon>
    </lineage>
</organism>
<feature type="region of interest" description="Disordered" evidence="1">
    <location>
        <begin position="69"/>
        <end position="104"/>
    </location>
</feature>
<evidence type="ECO:0000313" key="3">
    <source>
        <dbReference type="EMBL" id="PKD44777.1"/>
    </source>
</evidence>
<feature type="chain" id="PRO_5014974709" description="DUF4142 domain-containing protein" evidence="2">
    <location>
        <begin position="25"/>
        <end position="237"/>
    </location>
</feature>
<protein>
    <recommendedName>
        <fullName evidence="5">DUF4142 domain-containing protein</fullName>
    </recommendedName>
</protein>
<evidence type="ECO:0000256" key="2">
    <source>
        <dbReference type="SAM" id="SignalP"/>
    </source>
</evidence>
<evidence type="ECO:0008006" key="5">
    <source>
        <dbReference type="Google" id="ProtNLM"/>
    </source>
</evidence>
<gene>
    <name evidence="3" type="ORF">CWD77_04755</name>
</gene>
<feature type="region of interest" description="Disordered" evidence="1">
    <location>
        <begin position="218"/>
        <end position="237"/>
    </location>
</feature>
<feature type="signal peptide" evidence="2">
    <location>
        <begin position="1"/>
        <end position="24"/>
    </location>
</feature>
<dbReference type="EMBL" id="PISP01000001">
    <property type="protein sequence ID" value="PKD44777.1"/>
    <property type="molecule type" value="Genomic_DNA"/>
</dbReference>
<evidence type="ECO:0000313" key="4">
    <source>
        <dbReference type="Proteomes" id="UP000233398"/>
    </source>
</evidence>
<proteinExistence type="predicted"/>
<keyword evidence="4" id="KW-1185">Reference proteome</keyword>